<keyword evidence="6" id="KW-0032">Aminotransferase</keyword>
<dbReference type="AlphaFoldDB" id="A0A8J8KCJ2"/>
<dbReference type="PANTHER" id="PTHR30244:SF9">
    <property type="entry name" value="PROTEIN RV3402C"/>
    <property type="match status" value="1"/>
</dbReference>
<evidence type="ECO:0000256" key="3">
    <source>
        <dbReference type="PIRSR" id="PIRSR000390-1"/>
    </source>
</evidence>
<keyword evidence="6" id="KW-0808">Transferase</keyword>
<evidence type="ECO:0000256" key="1">
    <source>
        <dbReference type="ARBA" id="ARBA00022898"/>
    </source>
</evidence>
<dbReference type="InterPro" id="IPR000653">
    <property type="entry name" value="DegT/StrS_aminotransferase"/>
</dbReference>
<dbReference type="Proteomes" id="UP000625804">
    <property type="component" value="Unassembled WGS sequence"/>
</dbReference>
<accession>A0A8J8KCJ2</accession>
<comment type="similarity">
    <text evidence="2 5">Belongs to the DegT/DnrJ/EryC1 family.</text>
</comment>
<comment type="caution">
    <text evidence="6">The sequence shown here is derived from an EMBL/GenBank/DDBJ whole genome shotgun (WGS) entry which is preliminary data.</text>
</comment>
<dbReference type="GO" id="GO:0008483">
    <property type="term" value="F:transaminase activity"/>
    <property type="evidence" value="ECO:0007669"/>
    <property type="project" value="UniProtKB-KW"/>
</dbReference>
<dbReference type="InterPro" id="IPR015421">
    <property type="entry name" value="PyrdxlP-dep_Trfase_major"/>
</dbReference>
<evidence type="ECO:0000256" key="2">
    <source>
        <dbReference type="ARBA" id="ARBA00037999"/>
    </source>
</evidence>
<proteinExistence type="inferred from homology"/>
<evidence type="ECO:0000313" key="6">
    <source>
        <dbReference type="EMBL" id="NSL52672.1"/>
    </source>
</evidence>
<dbReference type="PIRSF" id="PIRSF000390">
    <property type="entry name" value="PLP_StrS"/>
    <property type="match status" value="1"/>
</dbReference>
<dbReference type="GO" id="GO:0030170">
    <property type="term" value="F:pyridoxal phosphate binding"/>
    <property type="evidence" value="ECO:0007669"/>
    <property type="project" value="TreeGrafter"/>
</dbReference>
<evidence type="ECO:0000256" key="5">
    <source>
        <dbReference type="RuleBase" id="RU004508"/>
    </source>
</evidence>
<name>A0A8J8KCJ2_9BACI</name>
<organism evidence="6 7">
    <name type="scientific">Calidifontibacillus erzurumensis</name>
    <dbReference type="NCBI Taxonomy" id="2741433"/>
    <lineage>
        <taxon>Bacteria</taxon>
        <taxon>Bacillati</taxon>
        <taxon>Bacillota</taxon>
        <taxon>Bacilli</taxon>
        <taxon>Bacillales</taxon>
        <taxon>Bacillaceae</taxon>
        <taxon>Calidifontibacillus/Schinkia group</taxon>
        <taxon>Calidifontibacillus</taxon>
    </lineage>
</organism>
<evidence type="ECO:0000256" key="4">
    <source>
        <dbReference type="PIRSR" id="PIRSR000390-2"/>
    </source>
</evidence>
<gene>
    <name evidence="6" type="ORF">HR057_13000</name>
</gene>
<dbReference type="InterPro" id="IPR015424">
    <property type="entry name" value="PyrdxlP-dep_Trfase"/>
</dbReference>
<feature type="modified residue" description="N6-(pyridoxal phosphate)lysine" evidence="4">
    <location>
        <position position="190"/>
    </location>
</feature>
<keyword evidence="7" id="KW-1185">Reference proteome</keyword>
<dbReference type="EMBL" id="JABTTE010000019">
    <property type="protein sequence ID" value="NSL52672.1"/>
    <property type="molecule type" value="Genomic_DNA"/>
</dbReference>
<protein>
    <submittedName>
        <fullName evidence="6">Aminotransferase class I/II-fold pyridoxal phosphate-dependent enzyme</fullName>
    </submittedName>
</protein>
<dbReference type="SUPFAM" id="SSF53383">
    <property type="entry name" value="PLP-dependent transferases"/>
    <property type="match status" value="1"/>
</dbReference>
<dbReference type="Pfam" id="PF01041">
    <property type="entry name" value="DegT_DnrJ_EryC1"/>
    <property type="match status" value="1"/>
</dbReference>
<keyword evidence="1 4" id="KW-0663">Pyridoxal phosphate</keyword>
<dbReference type="Gene3D" id="3.40.640.10">
    <property type="entry name" value="Type I PLP-dependent aspartate aminotransferase-like (Major domain)"/>
    <property type="match status" value="1"/>
</dbReference>
<reference evidence="6" key="1">
    <citation type="submission" date="2020-06" db="EMBL/GenBank/DDBJ databases">
        <title>A novel thermopfilic bacterium from Erzurum, Turkey.</title>
        <authorList>
            <person name="Adiguzel A."/>
            <person name="Ay H."/>
            <person name="Baltaci M.O."/>
        </authorList>
    </citation>
    <scope>NUCLEOTIDE SEQUENCE</scope>
    <source>
        <strain evidence="6">P2</strain>
    </source>
</reference>
<evidence type="ECO:0000313" key="7">
    <source>
        <dbReference type="Proteomes" id="UP000625804"/>
    </source>
</evidence>
<feature type="active site" description="Proton acceptor" evidence="3">
    <location>
        <position position="190"/>
    </location>
</feature>
<dbReference type="RefSeq" id="WP_173731876.1">
    <property type="nucleotide sequence ID" value="NZ_JABTTE010000019.1"/>
</dbReference>
<dbReference type="PANTHER" id="PTHR30244">
    <property type="entry name" value="TRANSAMINASE"/>
    <property type="match status" value="1"/>
</dbReference>
<dbReference type="GO" id="GO:0000271">
    <property type="term" value="P:polysaccharide biosynthetic process"/>
    <property type="evidence" value="ECO:0007669"/>
    <property type="project" value="TreeGrafter"/>
</dbReference>
<sequence>MKKIPFLRPNLVKKEALLPYLEEIETSRMYSNFGPLNKRFEKRVLEEYFDNIGDAATVSNATIGLILAISACKNPKGKYALMPSFTFAATPLAALWCGLEPFFIDIRPNDWCMNEELLEDTIKKLGNDVAVVIPYATFGTYLDLTFYQQLHKSDIPVVIDAAASFGVRGKQGHFGKSFPGFVVYSFHATKSFGVGEGGLVYSGNREFITKIRQAENFGFSSDRTSNLLGLNGKISEYTAAIALSTLDVFEEKIKKRKQIYSWYVEQLHQNDLLSKGWTLQKTEGDIPHQFMPLTCPKNIHNHDIITFLKNDQIEARTYFSPPCHLQPLFSKYPQTSLTATNQIAKQIISLPLWEEMTEEDVRKIVGRLVSFK</sequence>